<accession>A0A016RTE6</accession>
<dbReference type="EMBL" id="JARK01001714">
    <property type="protein sequence ID" value="EYB81588.1"/>
    <property type="molecule type" value="Genomic_DNA"/>
</dbReference>
<keyword evidence="2" id="KW-1185">Reference proteome</keyword>
<comment type="caution">
    <text evidence="1">The sequence shown here is derived from an EMBL/GenBank/DDBJ whole genome shotgun (WGS) entry which is preliminary data.</text>
</comment>
<name>A0A016RTE6_9BILA</name>
<sequence length="155" mass="17855">MALSTNVRRQLSLLEGKYYGQKCRRHGRNGDCSKIVRRSKELVTKEHETESREAYKQIIGLLTEILTTTKTILEKQASSERKGLQYSYVSRERVEALSKYRCDSNNQFAPDLEKELHKNKPGEPLLRVCDRMETQIANQLFSAPICQLSRGNACF</sequence>
<reference evidence="2" key="1">
    <citation type="journal article" date="2015" name="Nat. Genet.">
        <title>The genome and transcriptome of the zoonotic hookworm Ancylostoma ceylanicum identify infection-specific gene families.</title>
        <authorList>
            <person name="Schwarz E.M."/>
            <person name="Hu Y."/>
            <person name="Antoshechkin I."/>
            <person name="Miller M.M."/>
            <person name="Sternberg P.W."/>
            <person name="Aroian R.V."/>
        </authorList>
    </citation>
    <scope>NUCLEOTIDE SEQUENCE</scope>
    <source>
        <strain evidence="2">HY135</strain>
    </source>
</reference>
<dbReference type="Proteomes" id="UP000024635">
    <property type="component" value="Unassembled WGS sequence"/>
</dbReference>
<evidence type="ECO:0000313" key="1">
    <source>
        <dbReference type="EMBL" id="EYB81588.1"/>
    </source>
</evidence>
<gene>
    <name evidence="1" type="primary">Acey_s0378.g281</name>
    <name evidence="1" type="ORF">Y032_0378g281</name>
</gene>
<dbReference type="AlphaFoldDB" id="A0A016RTE6"/>
<organism evidence="1 2">
    <name type="scientific">Ancylostoma ceylanicum</name>
    <dbReference type="NCBI Taxonomy" id="53326"/>
    <lineage>
        <taxon>Eukaryota</taxon>
        <taxon>Metazoa</taxon>
        <taxon>Ecdysozoa</taxon>
        <taxon>Nematoda</taxon>
        <taxon>Chromadorea</taxon>
        <taxon>Rhabditida</taxon>
        <taxon>Rhabditina</taxon>
        <taxon>Rhabditomorpha</taxon>
        <taxon>Strongyloidea</taxon>
        <taxon>Ancylostomatidae</taxon>
        <taxon>Ancylostomatinae</taxon>
        <taxon>Ancylostoma</taxon>
    </lineage>
</organism>
<proteinExistence type="predicted"/>
<protein>
    <submittedName>
        <fullName evidence="1">Uncharacterized protein</fullName>
    </submittedName>
</protein>
<evidence type="ECO:0000313" key="2">
    <source>
        <dbReference type="Proteomes" id="UP000024635"/>
    </source>
</evidence>